<feature type="region of interest" description="Disordered" evidence="1">
    <location>
        <begin position="1"/>
        <end position="85"/>
    </location>
</feature>
<reference evidence="2 3" key="1">
    <citation type="journal article" date="2012" name="Genome Biol.">
        <title>Genome and low-iron response of an oceanic diatom adapted to chronic iron limitation.</title>
        <authorList>
            <person name="Lommer M."/>
            <person name="Specht M."/>
            <person name="Roy A.S."/>
            <person name="Kraemer L."/>
            <person name="Andreson R."/>
            <person name="Gutowska M.A."/>
            <person name="Wolf J."/>
            <person name="Bergner S.V."/>
            <person name="Schilhabel M.B."/>
            <person name="Klostermeier U.C."/>
            <person name="Beiko R.G."/>
            <person name="Rosenstiel P."/>
            <person name="Hippler M."/>
            <person name="Laroche J."/>
        </authorList>
    </citation>
    <scope>NUCLEOTIDE SEQUENCE [LARGE SCALE GENOMIC DNA]</scope>
    <source>
        <strain evidence="2 3">CCMP1005</strain>
    </source>
</reference>
<organism evidence="2 3">
    <name type="scientific">Thalassiosira oceanica</name>
    <name type="common">Marine diatom</name>
    <dbReference type="NCBI Taxonomy" id="159749"/>
    <lineage>
        <taxon>Eukaryota</taxon>
        <taxon>Sar</taxon>
        <taxon>Stramenopiles</taxon>
        <taxon>Ochrophyta</taxon>
        <taxon>Bacillariophyta</taxon>
        <taxon>Coscinodiscophyceae</taxon>
        <taxon>Thalassiosirophycidae</taxon>
        <taxon>Thalassiosirales</taxon>
        <taxon>Thalassiosiraceae</taxon>
        <taxon>Thalassiosira</taxon>
    </lineage>
</organism>
<evidence type="ECO:0000256" key="1">
    <source>
        <dbReference type="SAM" id="MobiDB-lite"/>
    </source>
</evidence>
<comment type="caution">
    <text evidence="2">The sequence shown here is derived from an EMBL/GenBank/DDBJ whole genome shotgun (WGS) entry which is preliminary data.</text>
</comment>
<dbReference type="Proteomes" id="UP000266841">
    <property type="component" value="Unassembled WGS sequence"/>
</dbReference>
<protein>
    <submittedName>
        <fullName evidence="2">Uncharacterized protein</fullName>
    </submittedName>
</protein>
<dbReference type="EMBL" id="AGNL01019596">
    <property type="protein sequence ID" value="EJK61719.1"/>
    <property type="molecule type" value="Genomic_DNA"/>
</dbReference>
<name>K0S9Z4_THAOC</name>
<sequence>MLDPLLLSPGQFHQREEKDPKKVKEGGGKGSESRGLHVSIASASKLSRSNVTVLEPESGPPTEQPAQPAEGRKQKRKGEDWEKSRSTWPVYLSSSSLRPRRSWIGRTESTFQLAVSPKRPSAARTKFRICSCSPHCPGLRHLLVSTAPVIKNADDEPDQSSQETAEEAEAKGLALKTQGNEALMAGHYPEAGREFLCLKRRPDHGPDTLARYVNPRAIIRRTTHADALLGSWTLCPDADALPRRPLNFPAPSTIQRYGKPHHRQHALLASGLG</sequence>
<proteinExistence type="predicted"/>
<feature type="compositionally biased region" description="Basic and acidic residues" evidence="1">
    <location>
        <begin position="13"/>
        <end position="35"/>
    </location>
</feature>
<evidence type="ECO:0000313" key="2">
    <source>
        <dbReference type="EMBL" id="EJK61719.1"/>
    </source>
</evidence>
<feature type="compositionally biased region" description="Polar residues" evidence="1">
    <location>
        <begin position="41"/>
        <end position="52"/>
    </location>
</feature>
<dbReference type="AlphaFoldDB" id="K0S9Z4"/>
<gene>
    <name evidence="2" type="ORF">THAOC_17745</name>
</gene>
<evidence type="ECO:0000313" key="3">
    <source>
        <dbReference type="Proteomes" id="UP000266841"/>
    </source>
</evidence>
<keyword evidence="3" id="KW-1185">Reference proteome</keyword>
<feature type="non-terminal residue" evidence="2">
    <location>
        <position position="273"/>
    </location>
</feature>
<feature type="region of interest" description="Disordered" evidence="1">
    <location>
        <begin position="152"/>
        <end position="171"/>
    </location>
</feature>
<accession>K0S9Z4</accession>